<feature type="transmembrane region" description="Helical" evidence="1">
    <location>
        <begin position="377"/>
        <end position="395"/>
    </location>
</feature>
<feature type="transmembrane region" description="Helical" evidence="1">
    <location>
        <begin position="502"/>
        <end position="520"/>
    </location>
</feature>
<reference evidence="4" key="1">
    <citation type="journal article" date="2019" name="Int. J. Syst. Evol. Microbiol.">
        <title>The Global Catalogue of Microorganisms (GCM) 10K type strain sequencing project: providing services to taxonomists for standard genome sequencing and annotation.</title>
        <authorList>
            <consortium name="The Broad Institute Genomics Platform"/>
            <consortium name="The Broad Institute Genome Sequencing Center for Infectious Disease"/>
            <person name="Wu L."/>
            <person name="Ma J."/>
        </authorList>
    </citation>
    <scope>NUCLEOTIDE SEQUENCE [LARGE SCALE GENOMIC DNA]</scope>
    <source>
        <strain evidence="4">JCM 14368</strain>
    </source>
</reference>
<feature type="transmembrane region" description="Helical" evidence="1">
    <location>
        <begin position="451"/>
        <end position="471"/>
    </location>
</feature>
<dbReference type="InterPro" id="IPR038765">
    <property type="entry name" value="Papain-like_cys_pep_sf"/>
</dbReference>
<evidence type="ECO:0000313" key="4">
    <source>
        <dbReference type="Proteomes" id="UP001500191"/>
    </source>
</evidence>
<dbReference type="Gene3D" id="3.10.620.30">
    <property type="match status" value="1"/>
</dbReference>
<protein>
    <submittedName>
        <fullName evidence="3">TransglutaminaseTgpA domain-containing protein</fullName>
    </submittedName>
</protein>
<dbReference type="Pfam" id="PF01841">
    <property type="entry name" value="Transglut_core"/>
    <property type="match status" value="1"/>
</dbReference>
<feature type="domain" description="Transglutaminase-like" evidence="2">
    <location>
        <begin position="734"/>
        <end position="803"/>
    </location>
</feature>
<accession>A0ABP3MGB0</accession>
<dbReference type="Pfam" id="PF13559">
    <property type="entry name" value="DUF4129"/>
    <property type="match status" value="1"/>
</dbReference>
<dbReference type="SMART" id="SM00460">
    <property type="entry name" value="TGc"/>
    <property type="match status" value="1"/>
</dbReference>
<keyword evidence="1" id="KW-0472">Membrane</keyword>
<feature type="transmembrane region" description="Helical" evidence="1">
    <location>
        <begin position="52"/>
        <end position="71"/>
    </location>
</feature>
<evidence type="ECO:0000259" key="2">
    <source>
        <dbReference type="SMART" id="SM00460"/>
    </source>
</evidence>
<proteinExistence type="predicted"/>
<dbReference type="InterPro" id="IPR002931">
    <property type="entry name" value="Transglutaminase-like"/>
</dbReference>
<dbReference type="InterPro" id="IPR021878">
    <property type="entry name" value="TgpA_N"/>
</dbReference>
<feature type="transmembrane region" description="Helical" evidence="1">
    <location>
        <begin position="875"/>
        <end position="894"/>
    </location>
</feature>
<dbReference type="Pfam" id="PF11992">
    <property type="entry name" value="TgpA_N"/>
    <property type="match status" value="1"/>
</dbReference>
<comment type="caution">
    <text evidence="3">The sequence shown here is derived from an EMBL/GenBank/DDBJ whole genome shotgun (WGS) entry which is preliminary data.</text>
</comment>
<evidence type="ECO:0000256" key="1">
    <source>
        <dbReference type="SAM" id="Phobius"/>
    </source>
</evidence>
<dbReference type="PANTHER" id="PTHR42736">
    <property type="entry name" value="PROTEIN-GLUTAMINE GAMMA-GLUTAMYLTRANSFERASE"/>
    <property type="match status" value="1"/>
</dbReference>
<sequence length="976" mass="103768">MTRPATTAPAPASRLSAALHLRPTGFGLAFLILILLTLIGCVNYGLSLGYGLTFLLGGVWVITAAQAMRAARSLTLTVRPSGSAHAGQDAPLTVQAQASGDSGTLEIRLHAQGRELRAALHVPAGGAAMNVAFPTAVRGPLTLSVQASALDRLGLWRAALPAPPAPLTLLVWPAPERPVPPVPVRAAPGVGGEGLRGPGDEEFAGLRPYQPGDSPRQVSWRHVARTGQLLTRETDAARGHATDLHWQDAPGDPEARASRLSAWAQHLSALGTPFALTLPATHLKAASGEAHLHATLNALATVDPLPAAPVPARGAARLVSHAATLVTQATPPTLLALAVTLAPGALRQPVWITLPVALLLAHALARVQPRPGRTLTPLPVWLLALLAVGGAAALIATQGTLLGRDAGTAFLGLLIALKTAESRSPRDGRILILLGLFMTSTHYFYSQGPLAALHTLLSAAFLLAAAPAWIAPAPRDSAGPEMAEPARPATLTFPLRDSLLRAGHLLILAAPLALVLFVLFPRPAGPLWQLPVRGQATTGLSNEISAGEYSNLAQNSAVAFRADFQGALPRPEERYWRGPVYEEYDGRTWRQVRVPGGTPSVDVTGPPLNYTLTLEPSGNPWLLALDVPLSVPDGAFLTTAFQAVTPRPVTTRRRVELQSRAARLGVQEDPDRLAFDLQLPAGQNPRAVALAARWRNLSPQARVQAGLELLRTGGFTYTLTPPLLPEQDRVDAFLFSSRQGFCEHYASAFAVLMRAAGLSARVVGGYQGGEQNGPYLIVRQQDAHAWTEIWLPGQGWVRVDPTAVVAPARVSAGLNTALTRPQAAAPAAPGTLKRLQLRLDAIQNRWNDLVVDYDGGRQSDLLTRAGLSGVGSTPYLLLLPTLIALTLLPALLLARRRARPTDPASRALHDLSVRLHLPRAPGETPTAYMTRAATQHPHLHAALQDVLNAYHAARYAPHPTPDTLTRLRQAVRRVRR</sequence>
<feature type="transmembrane region" description="Helical" evidence="1">
    <location>
        <begin position="24"/>
        <end position="46"/>
    </location>
</feature>
<feature type="transmembrane region" description="Helical" evidence="1">
    <location>
        <begin position="348"/>
        <end position="365"/>
    </location>
</feature>
<evidence type="ECO:0000313" key="3">
    <source>
        <dbReference type="EMBL" id="GAA0519841.1"/>
    </source>
</evidence>
<dbReference type="InterPro" id="IPR025403">
    <property type="entry name" value="TgpA-like_C"/>
</dbReference>
<organism evidence="3 4">
    <name type="scientific">Deinococcus depolymerans</name>
    <dbReference type="NCBI Taxonomy" id="392408"/>
    <lineage>
        <taxon>Bacteria</taxon>
        <taxon>Thermotogati</taxon>
        <taxon>Deinococcota</taxon>
        <taxon>Deinococci</taxon>
        <taxon>Deinococcales</taxon>
        <taxon>Deinococcaceae</taxon>
        <taxon>Deinococcus</taxon>
    </lineage>
</organism>
<dbReference type="RefSeq" id="WP_343760312.1">
    <property type="nucleotide sequence ID" value="NZ_BAAADB010000029.1"/>
</dbReference>
<dbReference type="PANTHER" id="PTHR42736:SF1">
    <property type="entry name" value="PROTEIN-GLUTAMINE GAMMA-GLUTAMYLTRANSFERASE"/>
    <property type="match status" value="1"/>
</dbReference>
<keyword evidence="1" id="KW-0812">Transmembrane</keyword>
<name>A0ABP3MGB0_9DEIO</name>
<gene>
    <name evidence="3" type="ORF">GCM10008937_29310</name>
</gene>
<keyword evidence="4" id="KW-1185">Reference proteome</keyword>
<dbReference type="SUPFAM" id="SSF54001">
    <property type="entry name" value="Cysteine proteinases"/>
    <property type="match status" value="1"/>
</dbReference>
<dbReference type="InterPro" id="IPR052901">
    <property type="entry name" value="Bact_TGase-like"/>
</dbReference>
<dbReference type="EMBL" id="BAAADB010000029">
    <property type="protein sequence ID" value="GAA0519841.1"/>
    <property type="molecule type" value="Genomic_DNA"/>
</dbReference>
<keyword evidence="1" id="KW-1133">Transmembrane helix</keyword>
<dbReference type="Proteomes" id="UP001500191">
    <property type="component" value="Unassembled WGS sequence"/>
</dbReference>